<name>A0ACB8UA93_9APHY</name>
<evidence type="ECO:0000313" key="2">
    <source>
        <dbReference type="Proteomes" id="UP001055072"/>
    </source>
</evidence>
<accession>A0ACB8UA93</accession>
<organism evidence="1 2">
    <name type="scientific">Irpex rosettiformis</name>
    <dbReference type="NCBI Taxonomy" id="378272"/>
    <lineage>
        <taxon>Eukaryota</taxon>
        <taxon>Fungi</taxon>
        <taxon>Dikarya</taxon>
        <taxon>Basidiomycota</taxon>
        <taxon>Agaricomycotina</taxon>
        <taxon>Agaricomycetes</taxon>
        <taxon>Polyporales</taxon>
        <taxon>Irpicaceae</taxon>
        <taxon>Irpex</taxon>
    </lineage>
</organism>
<dbReference type="EMBL" id="MU274906">
    <property type="protein sequence ID" value="KAI0091185.1"/>
    <property type="molecule type" value="Genomic_DNA"/>
</dbReference>
<gene>
    <name evidence="1" type="ORF">BDY19DRAFT_934311</name>
</gene>
<keyword evidence="2" id="KW-1185">Reference proteome</keyword>
<evidence type="ECO:0000313" key="1">
    <source>
        <dbReference type="EMBL" id="KAI0091185.1"/>
    </source>
</evidence>
<sequence length="381" mass="41270">MQRPPLPFEHLNPYVKTLDPAKVPPVKFQEIIRDGQATVVARMKVSTPSNHAFILRRLDTGAISSTTMFRAAFPSATDEAERAEAVWIKSHWNVSGANKQGTARFAGTWVTQDVALELARDYHLSPLIQPLAMAAPDPNIIFRKSGKTLQQPTPVASPVSAAATIPDSPATKRRREASPSATTSRTQAASQPTPRRGATPSRTAATVATPRRSARIQSPAPPTPAPISAAPVTKIVETVEIEPIAHGSDETAVEDDARDLARVAEQNMEEDIREQRELITKLKAEQQAKNEAVVETTNAITQESSAADVEQVVTKRLREEEPTEYTLNIKEPEVSERAIATNKRVQPGKMGPERKSLAWGALAFAVGAGAISLLPSLPNLF</sequence>
<dbReference type="Proteomes" id="UP001055072">
    <property type="component" value="Unassembled WGS sequence"/>
</dbReference>
<protein>
    <submittedName>
        <fullName evidence="1">Uncharacterized protein</fullName>
    </submittedName>
</protein>
<comment type="caution">
    <text evidence="1">The sequence shown here is derived from an EMBL/GenBank/DDBJ whole genome shotgun (WGS) entry which is preliminary data.</text>
</comment>
<reference evidence="1" key="1">
    <citation type="journal article" date="2021" name="Environ. Microbiol.">
        <title>Gene family expansions and transcriptome signatures uncover fungal adaptations to wood decay.</title>
        <authorList>
            <person name="Hage H."/>
            <person name="Miyauchi S."/>
            <person name="Viragh M."/>
            <person name="Drula E."/>
            <person name="Min B."/>
            <person name="Chaduli D."/>
            <person name="Navarro D."/>
            <person name="Favel A."/>
            <person name="Norest M."/>
            <person name="Lesage-Meessen L."/>
            <person name="Balint B."/>
            <person name="Merenyi Z."/>
            <person name="de Eugenio L."/>
            <person name="Morin E."/>
            <person name="Martinez A.T."/>
            <person name="Baldrian P."/>
            <person name="Stursova M."/>
            <person name="Martinez M.J."/>
            <person name="Novotny C."/>
            <person name="Magnuson J.K."/>
            <person name="Spatafora J.W."/>
            <person name="Maurice S."/>
            <person name="Pangilinan J."/>
            <person name="Andreopoulos W."/>
            <person name="LaButti K."/>
            <person name="Hundley H."/>
            <person name="Na H."/>
            <person name="Kuo A."/>
            <person name="Barry K."/>
            <person name="Lipzen A."/>
            <person name="Henrissat B."/>
            <person name="Riley R."/>
            <person name="Ahrendt S."/>
            <person name="Nagy L.G."/>
            <person name="Grigoriev I.V."/>
            <person name="Martin F."/>
            <person name="Rosso M.N."/>
        </authorList>
    </citation>
    <scope>NUCLEOTIDE SEQUENCE</scope>
    <source>
        <strain evidence="1">CBS 384.51</strain>
    </source>
</reference>
<proteinExistence type="predicted"/>